<evidence type="ECO:0000313" key="1">
    <source>
        <dbReference type="EMBL" id="GFS58269.1"/>
    </source>
</evidence>
<organism evidence="1 2">
    <name type="scientific">Trichonephila inaurata madagascariensis</name>
    <dbReference type="NCBI Taxonomy" id="2747483"/>
    <lineage>
        <taxon>Eukaryota</taxon>
        <taxon>Metazoa</taxon>
        <taxon>Ecdysozoa</taxon>
        <taxon>Arthropoda</taxon>
        <taxon>Chelicerata</taxon>
        <taxon>Arachnida</taxon>
        <taxon>Araneae</taxon>
        <taxon>Araneomorphae</taxon>
        <taxon>Entelegynae</taxon>
        <taxon>Araneoidea</taxon>
        <taxon>Nephilidae</taxon>
        <taxon>Trichonephila</taxon>
        <taxon>Trichonephila inaurata</taxon>
    </lineage>
</organism>
<protein>
    <submittedName>
        <fullName evidence="1">Uncharacterized protein</fullName>
    </submittedName>
</protein>
<dbReference type="Proteomes" id="UP000886998">
    <property type="component" value="Unassembled WGS sequence"/>
</dbReference>
<dbReference type="AlphaFoldDB" id="A0A8X6IT87"/>
<sequence length="123" mass="13919">MKSHFLLLSTIKAGAQKPVTSFYSRDMEDKLAFTLNLALYQEANLGDYINFMIQFRSSLNALKPADVIVLEPIFTVDLVEQMQQLLPNLGPREIPTFESFAYFEPADAFDEYLEQEASKGKGS</sequence>
<accession>A0A8X6IT87</accession>
<evidence type="ECO:0000313" key="2">
    <source>
        <dbReference type="Proteomes" id="UP000886998"/>
    </source>
</evidence>
<keyword evidence="2" id="KW-1185">Reference proteome</keyword>
<proteinExistence type="predicted"/>
<name>A0A8X6IT87_9ARAC</name>
<feature type="non-terminal residue" evidence="1">
    <location>
        <position position="123"/>
    </location>
</feature>
<reference evidence="1" key="1">
    <citation type="submission" date="2020-08" db="EMBL/GenBank/DDBJ databases">
        <title>Multicomponent nature underlies the extraordinary mechanical properties of spider dragline silk.</title>
        <authorList>
            <person name="Kono N."/>
            <person name="Nakamura H."/>
            <person name="Mori M."/>
            <person name="Yoshida Y."/>
            <person name="Ohtoshi R."/>
            <person name="Malay A.D."/>
            <person name="Moran D.A.P."/>
            <person name="Tomita M."/>
            <person name="Numata K."/>
            <person name="Arakawa K."/>
        </authorList>
    </citation>
    <scope>NUCLEOTIDE SEQUENCE</scope>
</reference>
<dbReference type="EMBL" id="BMAV01027327">
    <property type="protein sequence ID" value="GFS58269.1"/>
    <property type="molecule type" value="Genomic_DNA"/>
</dbReference>
<gene>
    <name evidence="1" type="ORF">TNIN_197481</name>
</gene>
<comment type="caution">
    <text evidence="1">The sequence shown here is derived from an EMBL/GenBank/DDBJ whole genome shotgun (WGS) entry which is preliminary data.</text>
</comment>